<protein>
    <submittedName>
        <fullName evidence="1">Asparaginase</fullName>
    </submittedName>
</protein>
<dbReference type="OrthoDB" id="9770793at2"/>
<dbReference type="EMBL" id="RBZM01000008">
    <property type="protein sequence ID" value="RKP49884.1"/>
    <property type="molecule type" value="Genomic_DNA"/>
</dbReference>
<dbReference type="Proteomes" id="UP000282076">
    <property type="component" value="Unassembled WGS sequence"/>
</dbReference>
<gene>
    <name evidence="1" type="ORF">D7Z26_18830</name>
</gene>
<accession>A0A494XPA2</accession>
<dbReference type="PANTHER" id="PTHR42110:SF1">
    <property type="entry name" value="L-ASPARAGINASE, PUTATIVE (AFU_ORTHOLOGUE AFUA_3G11890)-RELATED"/>
    <property type="match status" value="1"/>
</dbReference>
<evidence type="ECO:0000313" key="1">
    <source>
        <dbReference type="EMBL" id="RKP49884.1"/>
    </source>
</evidence>
<dbReference type="AlphaFoldDB" id="A0A494XPA2"/>
<dbReference type="RefSeq" id="WP_120978567.1">
    <property type="nucleotide sequence ID" value="NZ_RBZM01000008.1"/>
</dbReference>
<comment type="caution">
    <text evidence="1">The sequence shown here is derived from an EMBL/GenBank/DDBJ whole genome shotgun (WGS) entry which is preliminary data.</text>
</comment>
<sequence>MEEILVEEHRGDLLENVHVGHICGVSQTGAVKYVVGNPLHKTFLRSSAKPIQAIPAMMNGVDVHYSLEEPEVAMMAASHRAEPIHVAALESIMAKTGVREEQLVCHPTYPLSASAKHELIAHGGQERRIYHNCSGKHLGVLALCEKMGYSTEDYWHHEHPVQQEVLRIMAMLAEIPQEDITVGTDGCGFPVTALPLQNLATAYLKLACPDLIADEAVRAAVEKMTGVMNRNYRMISGTGLICPALLEDDNIVAKGGAKGVYCFGLREERLGFALKVLDGSEDEWPLIVASILEQIGYRRKETIERLYSLYPVEIKNDNDLVVGRNETVFELKSV</sequence>
<organism evidence="1 2">
    <name type="scientific">Cohnella endophytica</name>
    <dbReference type="NCBI Taxonomy" id="2419778"/>
    <lineage>
        <taxon>Bacteria</taxon>
        <taxon>Bacillati</taxon>
        <taxon>Bacillota</taxon>
        <taxon>Bacilli</taxon>
        <taxon>Bacillales</taxon>
        <taxon>Paenibacillaceae</taxon>
        <taxon>Cohnella</taxon>
    </lineage>
</organism>
<dbReference type="Pfam" id="PF06089">
    <property type="entry name" value="Asparaginase_II"/>
    <property type="match status" value="1"/>
</dbReference>
<name>A0A494XPA2_9BACL</name>
<proteinExistence type="predicted"/>
<keyword evidence="2" id="KW-1185">Reference proteome</keyword>
<dbReference type="PANTHER" id="PTHR42110">
    <property type="entry name" value="L-ASPARAGINASE, PUTATIVE (AFU_ORTHOLOGUE AFUA_3G11890)-RELATED"/>
    <property type="match status" value="1"/>
</dbReference>
<dbReference type="InterPro" id="IPR010349">
    <property type="entry name" value="Asparaginase_II"/>
</dbReference>
<evidence type="ECO:0000313" key="2">
    <source>
        <dbReference type="Proteomes" id="UP000282076"/>
    </source>
</evidence>
<reference evidence="1 2" key="1">
    <citation type="submission" date="2018-10" db="EMBL/GenBank/DDBJ databases">
        <title>Cohnella sp. M2MS4P-1, whole genome shotgun sequence.</title>
        <authorList>
            <person name="Tuo L."/>
        </authorList>
    </citation>
    <scope>NUCLEOTIDE SEQUENCE [LARGE SCALE GENOMIC DNA]</scope>
    <source>
        <strain evidence="1 2">M2MS4P-1</strain>
    </source>
</reference>